<gene>
    <name evidence="1" type="ORF">LKD42_11575</name>
</gene>
<dbReference type="RefSeq" id="WP_248835789.1">
    <property type="nucleotide sequence ID" value="NZ_JAJEQE010000045.1"/>
</dbReference>
<name>A0ABS8F0J3_9FIRM</name>
<protein>
    <submittedName>
        <fullName evidence="1">Uncharacterized protein</fullName>
    </submittedName>
</protein>
<sequence>MPGKHNKPTIAFRPSSSWQYSLINERVKLSGMAKKDFICRSLIYANICVVGKKENIRIIVDTVQELQYAMQEIVRDLKTGDFPLSEEAYLTLKEDMLALAITVVDILNGAAYLFDQKPTVNNKHWKSDLELEDFRNSLGLATKSKSNC</sequence>
<evidence type="ECO:0000313" key="2">
    <source>
        <dbReference type="Proteomes" id="UP001299235"/>
    </source>
</evidence>
<proteinExistence type="predicted"/>
<accession>A0ABS8F0J3</accession>
<keyword evidence="2" id="KW-1185">Reference proteome</keyword>
<evidence type="ECO:0000313" key="1">
    <source>
        <dbReference type="EMBL" id="MCC2149884.1"/>
    </source>
</evidence>
<reference evidence="1 2" key="1">
    <citation type="submission" date="2021-10" db="EMBL/GenBank/DDBJ databases">
        <title>Anaerobic single-cell dispensing facilitates the cultivation of human gut bacteria.</title>
        <authorList>
            <person name="Afrizal A."/>
        </authorList>
    </citation>
    <scope>NUCLEOTIDE SEQUENCE [LARGE SCALE GENOMIC DNA]</scope>
    <source>
        <strain evidence="1 2">CLA-AA-H246</strain>
    </source>
</reference>
<dbReference type="EMBL" id="JAJEQE010000045">
    <property type="protein sequence ID" value="MCC2149884.1"/>
    <property type="molecule type" value="Genomic_DNA"/>
</dbReference>
<dbReference type="Proteomes" id="UP001299235">
    <property type="component" value="Unassembled WGS sequence"/>
</dbReference>
<comment type="caution">
    <text evidence="1">The sequence shown here is derived from an EMBL/GenBank/DDBJ whole genome shotgun (WGS) entry which is preliminary data.</text>
</comment>
<organism evidence="1 2">
    <name type="scientific">Hominisplanchenecus faecis</name>
    <dbReference type="NCBI Taxonomy" id="2885351"/>
    <lineage>
        <taxon>Bacteria</taxon>
        <taxon>Bacillati</taxon>
        <taxon>Bacillota</taxon>
        <taxon>Clostridia</taxon>
        <taxon>Lachnospirales</taxon>
        <taxon>Lachnospiraceae</taxon>
        <taxon>Hominisplanchenecus</taxon>
    </lineage>
</organism>